<keyword evidence="3" id="KW-1185">Reference proteome</keyword>
<dbReference type="PANTHER" id="PTHR46564:SF1">
    <property type="entry name" value="TRANSPOSASE"/>
    <property type="match status" value="1"/>
</dbReference>
<dbReference type="InterPro" id="IPR038717">
    <property type="entry name" value="Tc1-like_DDE_dom"/>
</dbReference>
<name>A0A9N9P672_9GLOM</name>
<dbReference type="Proteomes" id="UP000789405">
    <property type="component" value="Unassembled WGS sequence"/>
</dbReference>
<gene>
    <name evidence="2" type="ORF">DERYTH_LOCUS24745</name>
</gene>
<dbReference type="AlphaFoldDB" id="A0A9N9P672"/>
<feature type="domain" description="Tc1-like transposase DDE" evidence="1">
    <location>
        <begin position="32"/>
        <end position="134"/>
    </location>
</feature>
<dbReference type="InterPro" id="IPR036397">
    <property type="entry name" value="RNaseH_sf"/>
</dbReference>
<dbReference type="Pfam" id="PF13358">
    <property type="entry name" value="DDE_3"/>
    <property type="match status" value="1"/>
</dbReference>
<protein>
    <submittedName>
        <fullName evidence="2">7186_t:CDS:1</fullName>
    </submittedName>
</protein>
<dbReference type="Gene3D" id="3.30.420.10">
    <property type="entry name" value="Ribonuclease H-like superfamily/Ribonuclease H"/>
    <property type="match status" value="1"/>
</dbReference>
<sequence length="135" mass="15744">LVNEKRNVLNTIVKRKEYVQNIFQQRINLYHDVIYIDESGFNLHLSHLRERAPCRQRAIKEVFKQRGKNITIIAAMDGNGIVKVTPRLGSTTGFIFTKFLRKLVKSLSPNRRKIFIVNNAKIHQAKQVKNLLQPH</sequence>
<feature type="non-terminal residue" evidence="2">
    <location>
        <position position="135"/>
    </location>
</feature>
<dbReference type="EMBL" id="CAJVPY010042967">
    <property type="protein sequence ID" value="CAG8807786.1"/>
    <property type="molecule type" value="Genomic_DNA"/>
</dbReference>
<evidence type="ECO:0000259" key="1">
    <source>
        <dbReference type="Pfam" id="PF13358"/>
    </source>
</evidence>
<accession>A0A9N9P672</accession>
<dbReference type="PANTHER" id="PTHR46564">
    <property type="entry name" value="TRANSPOSASE"/>
    <property type="match status" value="1"/>
</dbReference>
<comment type="caution">
    <text evidence="2">The sequence shown here is derived from an EMBL/GenBank/DDBJ whole genome shotgun (WGS) entry which is preliminary data.</text>
</comment>
<proteinExistence type="predicted"/>
<feature type="non-terminal residue" evidence="2">
    <location>
        <position position="1"/>
    </location>
</feature>
<evidence type="ECO:0000313" key="2">
    <source>
        <dbReference type="EMBL" id="CAG8807786.1"/>
    </source>
</evidence>
<dbReference type="OrthoDB" id="2428500at2759"/>
<reference evidence="2" key="1">
    <citation type="submission" date="2021-06" db="EMBL/GenBank/DDBJ databases">
        <authorList>
            <person name="Kallberg Y."/>
            <person name="Tangrot J."/>
            <person name="Rosling A."/>
        </authorList>
    </citation>
    <scope>NUCLEOTIDE SEQUENCE</scope>
    <source>
        <strain evidence="2">MA453B</strain>
    </source>
</reference>
<evidence type="ECO:0000313" key="3">
    <source>
        <dbReference type="Proteomes" id="UP000789405"/>
    </source>
</evidence>
<organism evidence="2 3">
    <name type="scientific">Dentiscutata erythropus</name>
    <dbReference type="NCBI Taxonomy" id="1348616"/>
    <lineage>
        <taxon>Eukaryota</taxon>
        <taxon>Fungi</taxon>
        <taxon>Fungi incertae sedis</taxon>
        <taxon>Mucoromycota</taxon>
        <taxon>Glomeromycotina</taxon>
        <taxon>Glomeromycetes</taxon>
        <taxon>Diversisporales</taxon>
        <taxon>Gigasporaceae</taxon>
        <taxon>Dentiscutata</taxon>
    </lineage>
</organism>
<dbReference type="GO" id="GO:0003676">
    <property type="term" value="F:nucleic acid binding"/>
    <property type="evidence" value="ECO:0007669"/>
    <property type="project" value="InterPro"/>
</dbReference>